<keyword evidence="3" id="KW-1185">Reference proteome</keyword>
<organism evidence="2 3">
    <name type="scientific">Sediminibacterium roseum</name>
    <dbReference type="NCBI Taxonomy" id="1978412"/>
    <lineage>
        <taxon>Bacteria</taxon>
        <taxon>Pseudomonadati</taxon>
        <taxon>Bacteroidota</taxon>
        <taxon>Chitinophagia</taxon>
        <taxon>Chitinophagales</taxon>
        <taxon>Chitinophagaceae</taxon>
        <taxon>Sediminibacterium</taxon>
    </lineage>
</organism>
<feature type="transmembrane region" description="Helical" evidence="1">
    <location>
        <begin position="233"/>
        <end position="252"/>
    </location>
</feature>
<feature type="transmembrane region" description="Helical" evidence="1">
    <location>
        <begin position="167"/>
        <end position="191"/>
    </location>
</feature>
<accession>A0ABW9ZU26</accession>
<keyword evidence="1" id="KW-0812">Transmembrane</keyword>
<feature type="transmembrane region" description="Helical" evidence="1">
    <location>
        <begin position="498"/>
        <end position="517"/>
    </location>
</feature>
<reference evidence="2 3" key="1">
    <citation type="submission" date="2020-01" db="EMBL/GenBank/DDBJ databases">
        <title>Genome analysis.</title>
        <authorList>
            <person name="Wu S."/>
            <person name="Wang G."/>
        </authorList>
    </citation>
    <scope>NUCLEOTIDE SEQUENCE [LARGE SCALE GENOMIC DNA]</scope>
    <source>
        <strain evidence="2 3">SYL130</strain>
    </source>
</reference>
<proteinExistence type="predicted"/>
<feature type="transmembrane region" description="Helical" evidence="1">
    <location>
        <begin position="474"/>
        <end position="492"/>
    </location>
</feature>
<feature type="transmembrane region" description="Helical" evidence="1">
    <location>
        <begin position="123"/>
        <end position="147"/>
    </location>
</feature>
<feature type="transmembrane region" description="Helical" evidence="1">
    <location>
        <begin position="198"/>
        <end position="227"/>
    </location>
</feature>
<feature type="transmembrane region" description="Helical" evidence="1">
    <location>
        <begin position="57"/>
        <end position="79"/>
    </location>
</feature>
<dbReference type="EMBL" id="JAACJS010000015">
    <property type="protein sequence ID" value="NCI50635.1"/>
    <property type="molecule type" value="Genomic_DNA"/>
</dbReference>
<name>A0ABW9ZU26_9BACT</name>
<evidence type="ECO:0008006" key="4">
    <source>
        <dbReference type="Google" id="ProtNLM"/>
    </source>
</evidence>
<keyword evidence="1" id="KW-1133">Transmembrane helix</keyword>
<dbReference type="RefSeq" id="WP_161818953.1">
    <property type="nucleotide sequence ID" value="NZ_JAACJS010000015.1"/>
</dbReference>
<gene>
    <name evidence="2" type="ORF">GWC95_11920</name>
</gene>
<sequence length="545" mass="62773">MRASVVDNISKWLRGTDWKLFLFLVLVMNVKLVVKLAAVIAILVLERRSFSLRSFLLRPPVIFYLLMIAVALINLAIQYRHVHMPYLLVMSMGILLWIVPAFACYQVFGLVQKGDQEKMHRAASLFFLVHIALVFTSLLLIIFEIGTANPYTYKGLNQKYYISTGDYIRGITFDDAVTTAMIAGFGVLYFLYRRRFFYSLLCMTGVLIIFSNLTTIFLLLILVFIFIFRSDKVQKSMVFVFCCMFIVFITTVSPQNNEYVVSFVYKMIGKPYYLPPVKVITKEELKQMPDSLLSFEQYREKTGLLYIDSISNVIKTIAPVVDTTVATRTDTAVVIQKKIFNEYRPTEQVKEKENRFAAFLSERYAVGQKDSLNKKYDWSKPGKLIAAKQLAGFYREHPSEKWLGAGLGNFSSRIAFKSAALGIGGRYPAKYAYLHPYFVDGHLYVYLYYHAQWQINHTAANTPDSTYFQLAGEYGIIGVLIFLFLYAGYFSWRSRGSTFALPVLLLMLAAFFVEYWFERISIVVLFEFLVFLDLRTAHKEGRGHE</sequence>
<evidence type="ECO:0000313" key="3">
    <source>
        <dbReference type="Proteomes" id="UP000753802"/>
    </source>
</evidence>
<feature type="transmembrane region" description="Helical" evidence="1">
    <location>
        <begin position="85"/>
        <end position="111"/>
    </location>
</feature>
<dbReference type="Proteomes" id="UP000753802">
    <property type="component" value="Unassembled WGS sequence"/>
</dbReference>
<evidence type="ECO:0000256" key="1">
    <source>
        <dbReference type="SAM" id="Phobius"/>
    </source>
</evidence>
<evidence type="ECO:0000313" key="2">
    <source>
        <dbReference type="EMBL" id="NCI50635.1"/>
    </source>
</evidence>
<comment type="caution">
    <text evidence="2">The sequence shown here is derived from an EMBL/GenBank/DDBJ whole genome shotgun (WGS) entry which is preliminary data.</text>
</comment>
<keyword evidence="1" id="KW-0472">Membrane</keyword>
<protein>
    <recommendedName>
        <fullName evidence="4">O-Antigen ligase</fullName>
    </recommendedName>
</protein>
<feature type="transmembrane region" description="Helical" evidence="1">
    <location>
        <begin position="20"/>
        <end position="45"/>
    </location>
</feature>